<comment type="caution">
    <text evidence="1">The sequence shown here is derived from an EMBL/GenBank/DDBJ whole genome shotgun (WGS) entry which is preliminary data.</text>
</comment>
<dbReference type="EMBL" id="CM039433">
    <property type="protein sequence ID" value="KAI4327293.1"/>
    <property type="molecule type" value="Genomic_DNA"/>
</dbReference>
<proteinExistence type="predicted"/>
<evidence type="ECO:0000313" key="2">
    <source>
        <dbReference type="Proteomes" id="UP000828941"/>
    </source>
</evidence>
<organism evidence="1 2">
    <name type="scientific">Bauhinia variegata</name>
    <name type="common">Purple orchid tree</name>
    <name type="synonym">Phanera variegata</name>
    <dbReference type="NCBI Taxonomy" id="167791"/>
    <lineage>
        <taxon>Eukaryota</taxon>
        <taxon>Viridiplantae</taxon>
        <taxon>Streptophyta</taxon>
        <taxon>Embryophyta</taxon>
        <taxon>Tracheophyta</taxon>
        <taxon>Spermatophyta</taxon>
        <taxon>Magnoliopsida</taxon>
        <taxon>eudicotyledons</taxon>
        <taxon>Gunneridae</taxon>
        <taxon>Pentapetalae</taxon>
        <taxon>rosids</taxon>
        <taxon>fabids</taxon>
        <taxon>Fabales</taxon>
        <taxon>Fabaceae</taxon>
        <taxon>Cercidoideae</taxon>
        <taxon>Cercideae</taxon>
        <taxon>Bauhiniinae</taxon>
        <taxon>Bauhinia</taxon>
    </lineage>
</organism>
<keyword evidence="2" id="KW-1185">Reference proteome</keyword>
<dbReference type="Proteomes" id="UP000828941">
    <property type="component" value="Chromosome 8"/>
</dbReference>
<evidence type="ECO:0000313" key="1">
    <source>
        <dbReference type="EMBL" id="KAI4327293.1"/>
    </source>
</evidence>
<gene>
    <name evidence="1" type="ORF">L6164_019772</name>
</gene>
<reference evidence="1 2" key="1">
    <citation type="journal article" date="2022" name="DNA Res.">
        <title>Chromosomal-level genome assembly of the orchid tree Bauhinia variegata (Leguminosae; Cercidoideae) supports the allotetraploid origin hypothesis of Bauhinia.</title>
        <authorList>
            <person name="Zhong Y."/>
            <person name="Chen Y."/>
            <person name="Zheng D."/>
            <person name="Pang J."/>
            <person name="Liu Y."/>
            <person name="Luo S."/>
            <person name="Meng S."/>
            <person name="Qian L."/>
            <person name="Wei D."/>
            <person name="Dai S."/>
            <person name="Zhou R."/>
        </authorList>
    </citation>
    <scope>NUCLEOTIDE SEQUENCE [LARGE SCALE GENOMIC DNA]</scope>
    <source>
        <strain evidence="1">BV-YZ2020</strain>
    </source>
</reference>
<name>A0ACB9MT91_BAUVA</name>
<sequence length="342" mass="38927">MATAHSNSKTERRPKRICFSFAAYSKALIDWLQSSNIPVAEGLSDSELTTIESTYHFCFPPDLRSIIQQGLPISPGFPNWRSSSRQQLQILLNLPVLSILRRVSKHNFWHPSWGPKPYDAAQALDTARHLLTRAPPLVPIYRHCYIPSSPNLAGNPVFYIDHQGHVGLLSLDATGFFRKADFISDTSGFEHHPVWAATTPRRIEFWSDLAGACLDRRRGWWWGCLNGRLGGCLEQVFWRLRDGGWREDEIREMMMIKSRDTVEGNEQEEGEGEGEARSVTLTSCHGHSHTHWGKEKEAMVWHVRVLSLILLRAGWSREDVAYSLGMTGDEGKSWLEPTPPYH</sequence>
<accession>A0ACB9MT91</accession>
<protein>
    <submittedName>
        <fullName evidence="1">Uncharacterized protein</fullName>
    </submittedName>
</protein>